<dbReference type="RefSeq" id="WP_211784630.1">
    <property type="nucleotide sequence ID" value="NZ_CP047289.1"/>
</dbReference>
<organism evidence="1 2">
    <name type="scientific">Falsirhodobacter algicola</name>
    <dbReference type="NCBI Taxonomy" id="2692330"/>
    <lineage>
        <taxon>Bacteria</taxon>
        <taxon>Pseudomonadati</taxon>
        <taxon>Pseudomonadota</taxon>
        <taxon>Alphaproteobacteria</taxon>
        <taxon>Rhodobacterales</taxon>
        <taxon>Paracoccaceae</taxon>
        <taxon>Falsirhodobacter</taxon>
    </lineage>
</organism>
<gene>
    <name evidence="1" type="ORF">GR316_03300</name>
</gene>
<protein>
    <submittedName>
        <fullName evidence="1">Uncharacterized protein</fullName>
    </submittedName>
</protein>
<accession>A0A8J8SKG6</accession>
<name>A0A8J8SKG6_9RHOB</name>
<dbReference type="AlphaFoldDB" id="A0A8J8SKG6"/>
<dbReference type="EMBL" id="CP047289">
    <property type="protein sequence ID" value="QUS35382.1"/>
    <property type="molecule type" value="Genomic_DNA"/>
</dbReference>
<keyword evidence="2" id="KW-1185">Reference proteome</keyword>
<dbReference type="KEGG" id="fap:GR316_03300"/>
<evidence type="ECO:0000313" key="2">
    <source>
        <dbReference type="Proteomes" id="UP000679284"/>
    </source>
</evidence>
<dbReference type="Proteomes" id="UP000679284">
    <property type="component" value="Chromosome"/>
</dbReference>
<proteinExistence type="predicted"/>
<evidence type="ECO:0000313" key="1">
    <source>
        <dbReference type="EMBL" id="QUS35382.1"/>
    </source>
</evidence>
<sequence length="105" mass="11763">MNDRPKTPQDDDVLSSVRRLVTDTTPLVLTPAQLVSPPTNLPARLQSQGEVHDAMAPIDEDVLHDLVREILTEELQGPYGEKLTRTIRKMVRAELGRALAERDLK</sequence>
<reference evidence="1" key="1">
    <citation type="submission" date="2020-01" db="EMBL/GenBank/DDBJ databases">
        <authorList>
            <person name="Yang Y."/>
            <person name="Kwon Y.M."/>
        </authorList>
    </citation>
    <scope>NUCLEOTIDE SEQUENCE</scope>
    <source>
        <strain evidence="1">PG104</strain>
    </source>
</reference>